<dbReference type="AlphaFoldDB" id="A0A1H8Z739"/>
<dbReference type="RefSeq" id="WP_170844057.1">
    <property type="nucleotide sequence ID" value="NZ_CP189820.1"/>
</dbReference>
<organism evidence="2 3">
    <name type="scientific">Lysinibacillus fusiformis</name>
    <dbReference type="NCBI Taxonomy" id="28031"/>
    <lineage>
        <taxon>Bacteria</taxon>
        <taxon>Bacillati</taxon>
        <taxon>Bacillota</taxon>
        <taxon>Bacilli</taxon>
        <taxon>Bacillales</taxon>
        <taxon>Bacillaceae</taxon>
        <taxon>Lysinibacillus</taxon>
    </lineage>
</organism>
<dbReference type="Pfam" id="PF11181">
    <property type="entry name" value="YflT"/>
    <property type="match status" value="1"/>
</dbReference>
<proteinExistence type="predicted"/>
<evidence type="ECO:0000313" key="2">
    <source>
        <dbReference type="EMBL" id="SEP60289.1"/>
    </source>
</evidence>
<dbReference type="Proteomes" id="UP000199410">
    <property type="component" value="Unassembled WGS sequence"/>
</dbReference>
<evidence type="ECO:0000259" key="1">
    <source>
        <dbReference type="Pfam" id="PF11181"/>
    </source>
</evidence>
<feature type="domain" description="General stress protein 17M-like" evidence="1">
    <location>
        <begin position="11"/>
        <end position="104"/>
    </location>
</feature>
<sequence length="149" mass="17587">MNMNMMNEQNPKIEVAHTRDEMLHILENMRTEGFHKEDIHIIAKDSQQLEDVKWDDDVHTHEAGNWVDQFKSWFTGDSAVTEGLKRFNLSDGQIAYYAHLVEQGSIVLFAERDDDYDTLQSQHPETAAEQEERLRQERLNEAEQLRRFL</sequence>
<dbReference type="EMBL" id="FOEL01000002">
    <property type="protein sequence ID" value="SEP60289.1"/>
    <property type="molecule type" value="Genomic_DNA"/>
</dbReference>
<evidence type="ECO:0000313" key="3">
    <source>
        <dbReference type="Proteomes" id="UP000199410"/>
    </source>
</evidence>
<gene>
    <name evidence="2" type="ORF">SAMN02787113_00142</name>
</gene>
<name>A0A1H8Z739_9BACI</name>
<dbReference type="InterPro" id="IPR025889">
    <property type="entry name" value="GSP17M-like_dom"/>
</dbReference>
<protein>
    <submittedName>
        <fullName evidence="2">Heat induced stress protein YflT</fullName>
    </submittedName>
</protein>
<comment type="caution">
    <text evidence="2">The sequence shown here is derived from an EMBL/GenBank/DDBJ whole genome shotgun (WGS) entry which is preliminary data.</text>
</comment>
<reference evidence="2 3" key="1">
    <citation type="submission" date="2016-10" db="EMBL/GenBank/DDBJ databases">
        <authorList>
            <person name="Varghese N."/>
            <person name="Submissions S."/>
        </authorList>
    </citation>
    <scope>NUCLEOTIDE SEQUENCE [LARGE SCALE GENOMIC DNA]</scope>
    <source>
        <strain evidence="2 3">TC-13</strain>
    </source>
</reference>
<accession>A0A1H8Z739</accession>